<dbReference type="InterPro" id="IPR028992">
    <property type="entry name" value="Hedgehog/Intein_dom"/>
</dbReference>
<gene>
    <name evidence="2" type="ORF">FIL88_01250</name>
</gene>
<dbReference type="Pfam" id="PF13403">
    <property type="entry name" value="Hint_2"/>
    <property type="match status" value="1"/>
</dbReference>
<dbReference type="SUPFAM" id="SSF51294">
    <property type="entry name" value="Hedgehog/intein (Hint) domain"/>
    <property type="match status" value="1"/>
</dbReference>
<evidence type="ECO:0000313" key="2">
    <source>
        <dbReference type="EMBL" id="TQV70028.1"/>
    </source>
</evidence>
<proteinExistence type="predicted"/>
<name>A0A545SYI4_9RHOB</name>
<sequence>MLLAKRARMYCYSSATGWGCLLTKSLSGWRTRASLSKNKQNGRYIVMNTGYEGTFVIGWAQTTVDGTEDAPLGALVSGSNWHWSGEALRADGSRELALLQDAGGEADSRRRAAAFVHQLAGAATLGADGLDLLADEDPKLNVGFEITDGYESYRVSMVVPPNGGCPLLVFAGAMPRPDTTLRVIRANLMASQEDPLAELPSGVALLAKGTRVRTPSGDCPVEELREGSVILTREHGGQPVFWIGQREAAPGQAMVEPGAKPIRLRAGAIRSGQPDADLLVSPHQQILVSGKRARQLIGQNEVLASALDLVDGSLISSDRKASDISFYQVLLGRHEVIWANGVPVESLHPVFADLDGTKAADRARLQELFPQLDDMVASAALGRQESHGNSAHIGVA</sequence>
<protein>
    <submittedName>
        <fullName evidence="2">Hint domain-containing protein</fullName>
    </submittedName>
</protein>
<evidence type="ECO:0000313" key="3">
    <source>
        <dbReference type="Proteomes" id="UP000315816"/>
    </source>
</evidence>
<keyword evidence="3" id="KW-1185">Reference proteome</keyword>
<comment type="caution">
    <text evidence="2">The sequence shown here is derived from an EMBL/GenBank/DDBJ whole genome shotgun (WGS) entry which is preliminary data.</text>
</comment>
<accession>A0A545SYI4</accession>
<evidence type="ECO:0000259" key="1">
    <source>
        <dbReference type="Pfam" id="PF13403"/>
    </source>
</evidence>
<reference evidence="2 3" key="1">
    <citation type="submission" date="2019-06" db="EMBL/GenBank/DDBJ databases">
        <title>A novel species of marine bacteria.</title>
        <authorList>
            <person name="Wang Y."/>
        </authorList>
    </citation>
    <scope>NUCLEOTIDE SEQUENCE [LARGE SCALE GENOMIC DNA]</scope>
    <source>
        <strain evidence="2 3">MA1-10</strain>
    </source>
</reference>
<dbReference type="InterPro" id="IPR036844">
    <property type="entry name" value="Hint_dom_sf"/>
</dbReference>
<dbReference type="OrthoDB" id="6305173at2"/>
<dbReference type="EMBL" id="VICH01000002">
    <property type="protein sequence ID" value="TQV70028.1"/>
    <property type="molecule type" value="Genomic_DNA"/>
</dbReference>
<dbReference type="AlphaFoldDB" id="A0A545SYI4"/>
<dbReference type="Proteomes" id="UP000315816">
    <property type="component" value="Unassembled WGS sequence"/>
</dbReference>
<feature type="domain" description="Hedgehog/Intein (Hint)" evidence="1">
    <location>
        <begin position="207"/>
        <end position="349"/>
    </location>
</feature>
<organism evidence="2 3">
    <name type="scientific">Aliiroseovarius halocynthiae</name>
    <dbReference type="NCBI Taxonomy" id="985055"/>
    <lineage>
        <taxon>Bacteria</taxon>
        <taxon>Pseudomonadati</taxon>
        <taxon>Pseudomonadota</taxon>
        <taxon>Alphaproteobacteria</taxon>
        <taxon>Rhodobacterales</taxon>
        <taxon>Paracoccaceae</taxon>
        <taxon>Aliiroseovarius</taxon>
    </lineage>
</organism>